<keyword evidence="8" id="KW-1185">Reference proteome</keyword>
<keyword evidence="5 6" id="KW-0472">Membrane</keyword>
<dbReference type="GO" id="GO:0016020">
    <property type="term" value="C:membrane"/>
    <property type="evidence" value="ECO:0007669"/>
    <property type="project" value="UniProtKB-SubCell"/>
</dbReference>
<feature type="transmembrane region" description="Helical" evidence="6">
    <location>
        <begin position="49"/>
        <end position="71"/>
    </location>
</feature>
<dbReference type="InterPro" id="IPR052860">
    <property type="entry name" value="NRL-GPCR1"/>
</dbReference>
<evidence type="ECO:0000256" key="2">
    <source>
        <dbReference type="ARBA" id="ARBA00006803"/>
    </source>
</evidence>
<name>A0A8S1EES7_9PELO</name>
<keyword evidence="4 6" id="KW-1133">Transmembrane helix</keyword>
<evidence type="ECO:0000256" key="4">
    <source>
        <dbReference type="ARBA" id="ARBA00022989"/>
    </source>
</evidence>
<dbReference type="Pfam" id="PF03125">
    <property type="entry name" value="Sre"/>
    <property type="match status" value="1"/>
</dbReference>
<evidence type="ECO:0000256" key="5">
    <source>
        <dbReference type="ARBA" id="ARBA00023136"/>
    </source>
</evidence>
<feature type="transmembrane region" description="Helical" evidence="6">
    <location>
        <begin position="243"/>
        <end position="265"/>
    </location>
</feature>
<dbReference type="Proteomes" id="UP000494206">
    <property type="component" value="Unassembled WGS sequence"/>
</dbReference>
<comment type="similarity">
    <text evidence="2">Belongs to the nematode receptor-like protein sre family.</text>
</comment>
<evidence type="ECO:0000256" key="6">
    <source>
        <dbReference type="SAM" id="Phobius"/>
    </source>
</evidence>
<dbReference type="PANTHER" id="PTHR47521">
    <property type="entry name" value="SERPENTINE RECEPTOR, CLASS E (EPSILON)-RELATED"/>
    <property type="match status" value="1"/>
</dbReference>
<feature type="transmembrane region" description="Helical" evidence="6">
    <location>
        <begin position="203"/>
        <end position="223"/>
    </location>
</feature>
<keyword evidence="3 6" id="KW-0812">Transmembrane</keyword>
<evidence type="ECO:0000256" key="1">
    <source>
        <dbReference type="ARBA" id="ARBA00004141"/>
    </source>
</evidence>
<gene>
    <name evidence="7" type="ORF">CBOVIS_LOCUS1592</name>
</gene>
<dbReference type="InterPro" id="IPR004151">
    <property type="entry name" value="7TM_GPCR_serpentine_rcpt_Sre"/>
</dbReference>
<accession>A0A8S1EES7</accession>
<comment type="caution">
    <text evidence="7">The sequence shown here is derived from an EMBL/GenBank/DDBJ whole genome shotgun (WGS) entry which is preliminary data.</text>
</comment>
<evidence type="ECO:0000313" key="8">
    <source>
        <dbReference type="Proteomes" id="UP000494206"/>
    </source>
</evidence>
<dbReference type="OrthoDB" id="5811630at2759"/>
<evidence type="ECO:0000313" key="7">
    <source>
        <dbReference type="EMBL" id="CAB3398305.1"/>
    </source>
</evidence>
<dbReference type="AlphaFoldDB" id="A0A8S1EES7"/>
<organism evidence="7 8">
    <name type="scientific">Caenorhabditis bovis</name>
    <dbReference type="NCBI Taxonomy" id="2654633"/>
    <lineage>
        <taxon>Eukaryota</taxon>
        <taxon>Metazoa</taxon>
        <taxon>Ecdysozoa</taxon>
        <taxon>Nematoda</taxon>
        <taxon>Chromadorea</taxon>
        <taxon>Rhabditida</taxon>
        <taxon>Rhabditina</taxon>
        <taxon>Rhabditomorpha</taxon>
        <taxon>Rhabditoidea</taxon>
        <taxon>Rhabditidae</taxon>
        <taxon>Peloderinae</taxon>
        <taxon>Caenorhabditis</taxon>
    </lineage>
</organism>
<dbReference type="PANTHER" id="PTHR47521:SF9">
    <property type="entry name" value="SERPENTINE RECEPTOR, CLASS E (EPSILON)-RELATED"/>
    <property type="match status" value="1"/>
</dbReference>
<reference evidence="7 8" key="1">
    <citation type="submission" date="2020-04" db="EMBL/GenBank/DDBJ databases">
        <authorList>
            <person name="Laetsch R D."/>
            <person name="Stevens L."/>
            <person name="Kumar S."/>
            <person name="Blaxter L. M."/>
        </authorList>
    </citation>
    <scope>NUCLEOTIDE SEQUENCE [LARGE SCALE GENOMIC DNA]</scope>
</reference>
<feature type="transmembrane region" description="Helical" evidence="6">
    <location>
        <begin position="154"/>
        <end position="175"/>
    </location>
</feature>
<dbReference type="EMBL" id="CADEPM010000001">
    <property type="protein sequence ID" value="CAB3398305.1"/>
    <property type="molecule type" value="Genomic_DNA"/>
</dbReference>
<feature type="transmembrane region" description="Helical" evidence="6">
    <location>
        <begin position="20"/>
        <end position="37"/>
    </location>
</feature>
<comment type="subcellular location">
    <subcellularLocation>
        <location evidence="1">Membrane</location>
        <topology evidence="1">Multi-pass membrane protein</topology>
    </subcellularLocation>
</comment>
<proteinExistence type="inferred from homology"/>
<dbReference type="GO" id="GO:0007606">
    <property type="term" value="P:sensory perception of chemical stimulus"/>
    <property type="evidence" value="ECO:0007669"/>
    <property type="project" value="InterPro"/>
</dbReference>
<evidence type="ECO:0000256" key="3">
    <source>
        <dbReference type="ARBA" id="ARBA00022692"/>
    </source>
</evidence>
<protein>
    <submittedName>
        <fullName evidence="7">Uncharacterized protein</fullName>
    </submittedName>
</protein>
<sequence>MRKTGDIRSTYEIFLISECPIHIINLLIILATPRFLFSNRALIHKNLKLLIISYLLGAFCLSTSRLAWLVLELLWTPIEIMEIFMYLRFVFQSSLSAHLFALTAERVTATITSKRYERNSCHIFIIFCCFLTYPFALLLLYSKYHFEKGRELNVAMTAICSLGAFSVMLVVLYINKKRLKERRFMSKISEAYQIRENIRTSRLLLNAFLIGLVFLGLGSFFVLRFSATLNDPNRDWETITNGFLYDILVSTGTTIGSFVFLHYMIPDDTMQRINRALNCPCTSTNHGVAPNDKRLSFKNINGINVEVGVSAEEEARVYFSQLSKSWN</sequence>
<feature type="transmembrane region" description="Helical" evidence="6">
    <location>
        <begin position="123"/>
        <end position="142"/>
    </location>
</feature>